<evidence type="ECO:0000313" key="1">
    <source>
        <dbReference type="EMBL" id="KCW74653.1"/>
    </source>
</evidence>
<reference evidence="1" key="1">
    <citation type="submission" date="2013-07" db="EMBL/GenBank/DDBJ databases">
        <title>The genome of Eucalyptus grandis.</title>
        <authorList>
            <person name="Schmutz J."/>
            <person name="Hayes R."/>
            <person name="Myburg A."/>
            <person name="Tuskan G."/>
            <person name="Grattapaglia D."/>
            <person name="Rokhsar D.S."/>
        </authorList>
    </citation>
    <scope>NUCLEOTIDE SEQUENCE</scope>
    <source>
        <tissue evidence="1">Leaf extractions</tissue>
    </source>
</reference>
<sequence length="117" mass="13253">MTIRQGKRDVKATQELVGEVKNDKIDEFKSEGAHFNYNEFDGHSGKLPSLYNSPSPRAKAKCSLKLLNTSLISSSISKSFFKAPRRRRGKSREMAISRSGKINDRDIIFKDDLQFSV</sequence>
<dbReference type="EMBL" id="KK198757">
    <property type="protein sequence ID" value="KCW74653.1"/>
    <property type="molecule type" value="Genomic_DNA"/>
</dbReference>
<organism evidence="1">
    <name type="scientific">Eucalyptus grandis</name>
    <name type="common">Flooded gum</name>
    <dbReference type="NCBI Taxonomy" id="71139"/>
    <lineage>
        <taxon>Eukaryota</taxon>
        <taxon>Viridiplantae</taxon>
        <taxon>Streptophyta</taxon>
        <taxon>Embryophyta</taxon>
        <taxon>Tracheophyta</taxon>
        <taxon>Spermatophyta</taxon>
        <taxon>Magnoliopsida</taxon>
        <taxon>eudicotyledons</taxon>
        <taxon>Gunneridae</taxon>
        <taxon>Pentapetalae</taxon>
        <taxon>rosids</taxon>
        <taxon>malvids</taxon>
        <taxon>Myrtales</taxon>
        <taxon>Myrtaceae</taxon>
        <taxon>Myrtoideae</taxon>
        <taxon>Eucalypteae</taxon>
        <taxon>Eucalyptus</taxon>
    </lineage>
</organism>
<dbReference type="AlphaFoldDB" id="A0A059C858"/>
<accession>A0A059C858</accession>
<protein>
    <submittedName>
        <fullName evidence="1">Uncharacterized protein</fullName>
    </submittedName>
</protein>
<dbReference type="Gramene" id="KCW74653">
    <property type="protein sequence ID" value="KCW74653"/>
    <property type="gene ID" value="EUGRSUZ_E03377"/>
</dbReference>
<dbReference type="InParanoid" id="A0A059C858"/>
<name>A0A059C858_EUCGR</name>
<proteinExistence type="predicted"/>
<gene>
    <name evidence="1" type="ORF">EUGRSUZ_E03377</name>
</gene>